<organism evidence="4 5">
    <name type="scientific">Bombardia bombarda</name>
    <dbReference type="NCBI Taxonomy" id="252184"/>
    <lineage>
        <taxon>Eukaryota</taxon>
        <taxon>Fungi</taxon>
        <taxon>Dikarya</taxon>
        <taxon>Ascomycota</taxon>
        <taxon>Pezizomycotina</taxon>
        <taxon>Sordariomycetes</taxon>
        <taxon>Sordariomycetidae</taxon>
        <taxon>Sordariales</taxon>
        <taxon>Lasiosphaeriaceae</taxon>
        <taxon>Bombardia</taxon>
    </lineage>
</organism>
<dbReference type="SUPFAM" id="SSF48371">
    <property type="entry name" value="ARM repeat"/>
    <property type="match status" value="1"/>
</dbReference>
<feature type="region of interest" description="Disordered" evidence="2">
    <location>
        <begin position="1496"/>
        <end position="1555"/>
    </location>
</feature>
<evidence type="ECO:0000256" key="1">
    <source>
        <dbReference type="ARBA" id="ARBA00022468"/>
    </source>
</evidence>
<feature type="compositionally biased region" description="Polar residues" evidence="2">
    <location>
        <begin position="1"/>
        <end position="17"/>
    </location>
</feature>
<name>A0AA40CFE0_9PEZI</name>
<dbReference type="GO" id="GO:0033596">
    <property type="term" value="C:TSC1-TSC2 complex"/>
    <property type="evidence" value="ECO:0007669"/>
    <property type="project" value="TreeGrafter"/>
</dbReference>
<dbReference type="FunFam" id="3.40.50.11210:FF:000007">
    <property type="entry name" value="Tuberous sclerosis 2"/>
    <property type="match status" value="1"/>
</dbReference>
<feature type="region of interest" description="Disordered" evidence="2">
    <location>
        <begin position="756"/>
        <end position="802"/>
    </location>
</feature>
<feature type="compositionally biased region" description="Gly residues" evidence="2">
    <location>
        <begin position="1512"/>
        <end position="1531"/>
    </location>
</feature>
<evidence type="ECO:0000256" key="2">
    <source>
        <dbReference type="SAM" id="MobiDB-lite"/>
    </source>
</evidence>
<dbReference type="PROSITE" id="PS50085">
    <property type="entry name" value="RAPGAP"/>
    <property type="match status" value="1"/>
</dbReference>
<dbReference type="GO" id="GO:0005634">
    <property type="term" value="C:nucleus"/>
    <property type="evidence" value="ECO:0007669"/>
    <property type="project" value="InterPro"/>
</dbReference>
<feature type="region of interest" description="Disordered" evidence="2">
    <location>
        <begin position="1"/>
        <end position="47"/>
    </location>
</feature>
<dbReference type="GO" id="GO:0005096">
    <property type="term" value="F:GTPase activator activity"/>
    <property type="evidence" value="ECO:0007669"/>
    <property type="project" value="UniProtKB-KW"/>
</dbReference>
<dbReference type="Pfam" id="PF03542">
    <property type="entry name" value="Tuberin"/>
    <property type="match status" value="1"/>
</dbReference>
<dbReference type="EMBL" id="JAULSR010000001">
    <property type="protein sequence ID" value="KAK0636245.1"/>
    <property type="molecule type" value="Genomic_DNA"/>
</dbReference>
<gene>
    <name evidence="4" type="ORF">B0T17DRAFT_482975</name>
</gene>
<dbReference type="Proteomes" id="UP001174934">
    <property type="component" value="Unassembled WGS sequence"/>
</dbReference>
<dbReference type="PANTHER" id="PTHR10063">
    <property type="entry name" value="TUBERIN"/>
    <property type="match status" value="1"/>
</dbReference>
<proteinExistence type="predicted"/>
<sequence length="1610" mass="178478">MSPSLGDDAQSQETRTSGGLAGVFKGLAGGKLTKSPPPAHPHQSPEQVAVTPLSAAMSRLPPDQMDLFGRLRNGTLTERVAAANSLRYAIADYPLNPVLDIWSAGKDLIEPAKPVAARIAGWELLTECAKYTSSTDLDRREYFQTLTGPAHPEDFHLQLAALEDLTKHGRNVAGFYYDIFPLLTSWLQEAFKAVKAARRQVSRSGTKPSKGKMLTSGEDKNFSQLFAFLKDVIKFNFKFASDAVVGNLLDMLLRICMNTSMEDDLRACINVIDALVTFGAIPNGKLRNCIQVLSSIHCLVPNLQKDAWHTMANICKSHHGQSTVRILLDVLRTFPTVLDKDKDKDTVREVRGAISILKKLISKSAEKGYPAVPLALLVEGLSNISNSSMPRISIEVLKLINSLFDGPDGRINPLLVEEHWSPIFSVAAQCAEKATPPPPTTDSVVSIRLLPPKDGMEAEDTVVYQSKHLVTRIEKLVAQKNNADFLQRDECMDFFTEVRQALPDSAAALVLSHFKEYRKCFPSEVLWRDNLKLVLDGFYLDRTRRPLTRLQALEAVIAVYNFNCLVPHLVEENAISNLVKRVLSGMIDENDTLVLQETVTFLVNVAETADPDLFDDIFDTFKAVIVNEVERSTSSSPIPLKQGAPSPADQPGYFANQSLSNVVTRGYVQIFMRSMNRDASKSTKAFAALIQIAGSNSCAIDGRLTAMKMLFRLRANFEHKTYLTTFADNESLAGSLFRTEAALARKLAEDAAQPLRISRADQGGSSRASRGISFTQSQLGERGVPGRTIQTPKPTASHQGQRLWSVPDAEALPEPTPDIPSRVLISHREDQDGDETLEDTTATLNMGSWLKVLQSLLQQGCDWEVYSFILVHLPAQLSNHPIFKYYISDIQELRRTLCDIIRTSHFQEPPNSSGLRRPDVANCLFHSLVMILSYHHHFQKVDEDEIVRTFLHGIADKTAKTCIHALSVCCHEIPKSVKQSLVTILQKMSQVITQPLVAMHILEFLACLSRLPSLYNNFRDDEYRIVFGICFRYLQYVRDKKHSSRHHASEPSTPSIAMSSHSDFLGQQNLADDLPQYVYTLAYHVITFWFLAVRMPDRPNHIGWIAKNLFTDVDGSASNEEQAQITIDFMQRVAFSDANDSAEDPLFTKQYFGEMQRKRWIIGNSIIAIKQAKEAGWAEITRRYPSGTSSYAIRVEFTPLPTAPNASNSAWEGRFQEGTTILPSHILMQLLAPMPQIYDPVIRPIPLPDEEGVDRAIRTFDRTSPVDGHKVGVIYIKEGQTNEIDILANTIGGPDYLEFLNGLGMLTKLKGATFNTQGLDREGDSDGKYTYCWRDRVTEIVFHVTTQMPTNLEQDAQCISKKRHIGNDFVNIIFNDSGLPFKFDTFPSDFNYVYIVITPTPRLSFAAVREAANQRESEGSAPSPFFMVQVMSRPGFPEISPAAEPKLVSLKALPSFVRLLALNASVFSQVWAIREGGEYISSWRSRLREINRLRERYGPKVPPNPSPPASALGGGGGSGGPGGGAGSGGGFMSQVQSPQADGPGPRPPSSVRDSLTSLRRSSVATFFTSASTDQSHRSSMLSTTTTDNTEVIQVHGADALVDSVDFSKWT</sequence>
<comment type="caution">
    <text evidence="4">The sequence shown here is derived from an EMBL/GenBank/DDBJ whole genome shotgun (WGS) entry which is preliminary data.</text>
</comment>
<dbReference type="Pfam" id="PF02145">
    <property type="entry name" value="Rap_GAP"/>
    <property type="match status" value="1"/>
</dbReference>
<keyword evidence="5" id="KW-1185">Reference proteome</keyword>
<dbReference type="Gene3D" id="3.40.50.11210">
    <property type="entry name" value="Rap/Ran-GAP"/>
    <property type="match status" value="1"/>
</dbReference>
<dbReference type="InterPro" id="IPR000331">
    <property type="entry name" value="Rap/Ran_GAP_dom"/>
</dbReference>
<accession>A0AA40CFE0</accession>
<reference evidence="4" key="1">
    <citation type="submission" date="2023-06" db="EMBL/GenBank/DDBJ databases">
        <title>Genome-scale phylogeny and comparative genomics of the fungal order Sordariales.</title>
        <authorList>
            <consortium name="Lawrence Berkeley National Laboratory"/>
            <person name="Hensen N."/>
            <person name="Bonometti L."/>
            <person name="Westerberg I."/>
            <person name="Brannstrom I.O."/>
            <person name="Guillou S."/>
            <person name="Cros-Aarteil S."/>
            <person name="Calhoun S."/>
            <person name="Haridas S."/>
            <person name="Kuo A."/>
            <person name="Mondo S."/>
            <person name="Pangilinan J."/>
            <person name="Riley R."/>
            <person name="LaButti K."/>
            <person name="Andreopoulos B."/>
            <person name="Lipzen A."/>
            <person name="Chen C."/>
            <person name="Yanf M."/>
            <person name="Daum C."/>
            <person name="Ng V."/>
            <person name="Clum A."/>
            <person name="Steindorff A."/>
            <person name="Ohm R."/>
            <person name="Martin F."/>
            <person name="Silar P."/>
            <person name="Natvig D."/>
            <person name="Lalanne C."/>
            <person name="Gautier V."/>
            <person name="Ament-velasquez S.L."/>
            <person name="Kruys A."/>
            <person name="Hutchinson M.I."/>
            <person name="Powell A.J."/>
            <person name="Barry K."/>
            <person name="Miller A.N."/>
            <person name="Grigoriev I.V."/>
            <person name="Debuchy R."/>
            <person name="Gladieux P."/>
            <person name="Thoren M.H."/>
            <person name="Johannesson H."/>
        </authorList>
    </citation>
    <scope>NUCLEOTIDE SEQUENCE</scope>
    <source>
        <strain evidence="4">SMH3391-2</strain>
    </source>
</reference>
<feature type="compositionally biased region" description="Polar residues" evidence="2">
    <location>
        <begin position="763"/>
        <end position="779"/>
    </location>
</feature>
<keyword evidence="1" id="KW-0343">GTPase activation</keyword>
<dbReference type="PANTHER" id="PTHR10063:SF0">
    <property type="entry name" value="TUBERIN"/>
    <property type="match status" value="1"/>
</dbReference>
<feature type="domain" description="Rap-GAP" evidence="3">
    <location>
        <begin position="1257"/>
        <end position="1501"/>
    </location>
</feature>
<dbReference type="GO" id="GO:0051056">
    <property type="term" value="P:regulation of small GTPase mediated signal transduction"/>
    <property type="evidence" value="ECO:0007669"/>
    <property type="project" value="InterPro"/>
</dbReference>
<feature type="compositionally biased region" description="Polar residues" evidence="2">
    <location>
        <begin position="788"/>
        <end position="802"/>
    </location>
</feature>
<evidence type="ECO:0000259" key="3">
    <source>
        <dbReference type="PROSITE" id="PS50085"/>
    </source>
</evidence>
<dbReference type="InterPro" id="IPR018515">
    <property type="entry name" value="Tuberin-type_domain"/>
</dbReference>
<evidence type="ECO:0000313" key="5">
    <source>
        <dbReference type="Proteomes" id="UP001174934"/>
    </source>
</evidence>
<dbReference type="SUPFAM" id="SSF111347">
    <property type="entry name" value="Rap/Ran-GAP"/>
    <property type="match status" value="1"/>
</dbReference>
<dbReference type="Pfam" id="PF11864">
    <property type="entry name" value="DUF3384"/>
    <property type="match status" value="1"/>
</dbReference>
<dbReference type="InterPro" id="IPR035974">
    <property type="entry name" value="Rap/Ran-GAP_sf"/>
</dbReference>
<protein>
    <recommendedName>
        <fullName evidence="3">Rap-GAP domain-containing protein</fullName>
    </recommendedName>
</protein>
<dbReference type="GO" id="GO:0032007">
    <property type="term" value="P:negative regulation of TOR signaling"/>
    <property type="evidence" value="ECO:0007669"/>
    <property type="project" value="TreeGrafter"/>
</dbReference>
<dbReference type="InterPro" id="IPR016024">
    <property type="entry name" value="ARM-type_fold"/>
</dbReference>
<dbReference type="InterPro" id="IPR027107">
    <property type="entry name" value="Tuberin/Ral-act_asu"/>
</dbReference>
<evidence type="ECO:0000313" key="4">
    <source>
        <dbReference type="EMBL" id="KAK0636245.1"/>
    </source>
</evidence>
<dbReference type="InterPro" id="IPR024584">
    <property type="entry name" value="Tuberin_N"/>
</dbReference>